<comment type="subcellular location">
    <subcellularLocation>
        <location evidence="1">Membrane</location>
        <topology evidence="1">Multi-pass membrane protein</topology>
    </subcellularLocation>
</comment>
<evidence type="ECO:0000256" key="11">
    <source>
        <dbReference type="ARBA" id="ARBA00023444"/>
    </source>
</evidence>
<dbReference type="PANTHER" id="PTHR35457">
    <property type="entry name" value="HEME A SYNTHASE"/>
    <property type="match status" value="1"/>
</dbReference>
<evidence type="ECO:0000256" key="4">
    <source>
        <dbReference type="ARBA" id="ARBA00022723"/>
    </source>
</evidence>
<dbReference type="RefSeq" id="WP_080914601.1">
    <property type="nucleotide sequence ID" value="NZ_CP020472.1"/>
</dbReference>
<proteinExistence type="predicted"/>
<dbReference type="Pfam" id="PF02628">
    <property type="entry name" value="COX15-CtaA"/>
    <property type="match status" value="1"/>
</dbReference>
<feature type="transmembrane region" description="Helical" evidence="12">
    <location>
        <begin position="246"/>
        <end position="263"/>
    </location>
</feature>
<evidence type="ECO:0000256" key="7">
    <source>
        <dbReference type="ARBA" id="ARBA00023004"/>
    </source>
</evidence>
<name>A0ABN4Y7W3_9GAMM</name>
<keyword evidence="7" id="KW-0408">Iron</keyword>
<reference evidence="13 14" key="1">
    <citation type="submission" date="2017-03" db="EMBL/GenBank/DDBJ databases">
        <title>Genome sequencing of Shewanella japonica KCTC 22435.</title>
        <authorList>
            <person name="Kim K.M."/>
        </authorList>
    </citation>
    <scope>NUCLEOTIDE SEQUENCE [LARGE SCALE GENOMIC DNA]</scope>
    <source>
        <strain evidence="13 14">KCTC 22435</strain>
    </source>
</reference>
<keyword evidence="10" id="KW-1015">Disulfide bond</keyword>
<feature type="transmembrane region" description="Helical" evidence="12">
    <location>
        <begin position="74"/>
        <end position="93"/>
    </location>
</feature>
<dbReference type="InterPro" id="IPR003780">
    <property type="entry name" value="COX15/CtaA_fam"/>
</dbReference>
<gene>
    <name evidence="13" type="ORF">SJ2017_0188</name>
</gene>
<feature type="transmembrane region" description="Helical" evidence="12">
    <location>
        <begin position="306"/>
        <end position="323"/>
    </location>
</feature>
<evidence type="ECO:0000256" key="8">
    <source>
        <dbReference type="ARBA" id="ARBA00023133"/>
    </source>
</evidence>
<evidence type="ECO:0000256" key="2">
    <source>
        <dbReference type="ARBA" id="ARBA00022475"/>
    </source>
</evidence>
<feature type="transmembrane region" description="Helical" evidence="12">
    <location>
        <begin position="275"/>
        <end position="294"/>
    </location>
</feature>
<accession>A0ABN4Y7W3</accession>
<evidence type="ECO:0000256" key="12">
    <source>
        <dbReference type="SAM" id="Phobius"/>
    </source>
</evidence>
<evidence type="ECO:0000256" key="5">
    <source>
        <dbReference type="ARBA" id="ARBA00022989"/>
    </source>
</evidence>
<dbReference type="PANTHER" id="PTHR35457:SF1">
    <property type="entry name" value="HEME A SYNTHASE"/>
    <property type="match status" value="1"/>
</dbReference>
<protein>
    <submittedName>
        <fullName evidence="13">Heme A synthase</fullName>
    </submittedName>
</protein>
<evidence type="ECO:0000313" key="13">
    <source>
        <dbReference type="EMBL" id="ARD20537.1"/>
    </source>
</evidence>
<feature type="transmembrane region" description="Helical" evidence="12">
    <location>
        <begin position="129"/>
        <end position="150"/>
    </location>
</feature>
<dbReference type="InterPro" id="IPR050450">
    <property type="entry name" value="COX15/CtaA_HemeA_synthase"/>
</dbReference>
<keyword evidence="8" id="KW-0350">Heme biosynthesis</keyword>
<keyword evidence="2" id="KW-1003">Cell membrane</keyword>
<feature type="transmembrane region" description="Helical" evidence="12">
    <location>
        <begin position="105"/>
        <end position="123"/>
    </location>
</feature>
<organism evidence="13 14">
    <name type="scientific">Shewanella japonica</name>
    <dbReference type="NCBI Taxonomy" id="93973"/>
    <lineage>
        <taxon>Bacteria</taxon>
        <taxon>Pseudomonadati</taxon>
        <taxon>Pseudomonadota</taxon>
        <taxon>Gammaproteobacteria</taxon>
        <taxon>Alteromonadales</taxon>
        <taxon>Shewanellaceae</taxon>
        <taxon>Shewanella</taxon>
    </lineage>
</organism>
<evidence type="ECO:0000256" key="10">
    <source>
        <dbReference type="ARBA" id="ARBA00023157"/>
    </source>
</evidence>
<evidence type="ECO:0000256" key="6">
    <source>
        <dbReference type="ARBA" id="ARBA00023002"/>
    </source>
</evidence>
<comment type="pathway">
    <text evidence="11">Porphyrin-containing compound metabolism.</text>
</comment>
<keyword evidence="6" id="KW-0560">Oxidoreductase</keyword>
<evidence type="ECO:0000313" key="14">
    <source>
        <dbReference type="Proteomes" id="UP000191820"/>
    </source>
</evidence>
<dbReference type="EMBL" id="CP020472">
    <property type="protein sequence ID" value="ARD20537.1"/>
    <property type="molecule type" value="Genomic_DNA"/>
</dbReference>
<evidence type="ECO:0000256" key="1">
    <source>
        <dbReference type="ARBA" id="ARBA00004141"/>
    </source>
</evidence>
<feature type="transmembrane region" description="Helical" evidence="12">
    <location>
        <begin position="7"/>
        <end position="26"/>
    </location>
</feature>
<keyword evidence="3 12" id="KW-0812">Transmembrane</keyword>
<sequence length="326" mass="35753">MNIKTLLKFTLVFTFAVILMGAYTRLSDAGLGCPDWPGCYGHIGVPSDSAALAKVEENFPNQTVEPKKAWLEMIHRYIAGALGLLVLTILIVCLKRADAPKKLPIFISALILFQAALGMWTVTMKLMPIIVMGHLIGGFSLFSLLLLLYLRTKPLRIPDGDAYARKLAPLAMVSMLVLILQIILGGWTSSNYAALACTTLPICEGNWMDNLAFAKAFSPFQGDHPSFEFGVLEYPARMTIHVTHRIWGIITAACLCWLAFKLLKAQSSVMRKSAWLLFALVVIQVGLGISNIVMHLPLGIAVSHNGGAALLLLTVIFINYALWRKA</sequence>
<evidence type="ECO:0000256" key="9">
    <source>
        <dbReference type="ARBA" id="ARBA00023136"/>
    </source>
</evidence>
<evidence type="ECO:0000256" key="3">
    <source>
        <dbReference type="ARBA" id="ARBA00022692"/>
    </source>
</evidence>
<dbReference type="Proteomes" id="UP000191820">
    <property type="component" value="Chromosome"/>
</dbReference>
<feature type="transmembrane region" description="Helical" evidence="12">
    <location>
        <begin position="162"/>
        <end position="184"/>
    </location>
</feature>
<keyword evidence="14" id="KW-1185">Reference proteome</keyword>
<keyword evidence="5 12" id="KW-1133">Transmembrane helix</keyword>
<keyword evidence="4" id="KW-0479">Metal-binding</keyword>
<keyword evidence="9 12" id="KW-0472">Membrane</keyword>